<dbReference type="Proteomes" id="UP000239814">
    <property type="component" value="Chromosome"/>
</dbReference>
<feature type="transmembrane region" description="Helical" evidence="8">
    <location>
        <begin position="148"/>
        <end position="168"/>
    </location>
</feature>
<protein>
    <recommendedName>
        <fullName evidence="9">Integral membrane bound transporter domain-containing protein</fullName>
    </recommendedName>
</protein>
<evidence type="ECO:0000256" key="4">
    <source>
        <dbReference type="ARBA" id="ARBA00022989"/>
    </source>
</evidence>
<feature type="region of interest" description="Disordered" evidence="7">
    <location>
        <begin position="622"/>
        <end position="641"/>
    </location>
</feature>
<dbReference type="EMBL" id="CP027433">
    <property type="protein sequence ID" value="AVL99139.1"/>
    <property type="molecule type" value="Genomic_DNA"/>
</dbReference>
<feature type="transmembrane region" description="Helical" evidence="8">
    <location>
        <begin position="20"/>
        <end position="45"/>
    </location>
</feature>
<keyword evidence="3 8" id="KW-0812">Transmembrane</keyword>
<evidence type="ECO:0000256" key="5">
    <source>
        <dbReference type="ARBA" id="ARBA00023136"/>
    </source>
</evidence>
<dbReference type="OrthoDB" id="7431670at2"/>
<sequence length="717" mass="76634">MQLHTPYWRRLLVATDPGRVRVTTATATAISVLVTSLVAWSLVVFAEADHGVLAMGVIMTLQAALNVKDPTARGRLLTTVLLVPPAFAALTAAVLLSSRRPVEIVVFIALTGVVTYLRGFGPRATAIGTVTFFAYFFALLLQPKADELPLLFLVTGCAVTCMLVIRLFGIWGRPRHQLALLLTELRGAGSTALTEAVNAPPATALTQASRVQRVDQVARTIDDWQTRYSTARYVRCDAQTFARLVLDARIDMDHACRKIAEFRAGGDRVESGRLTAPAVTDLSAVLSSATSPADVREAAERAHTRLTSPGADTPDEVTAGAADRATLAFARLRDLDLHHGLDATATSAEIRRRHPEPQRRTAPSPAASSRWKPWLRWRVTTRMAVQVVIAASLASVVGYSISASRWYWAVLTAFLVFAGTTTRGAILTRATRRITGTVAGVIVGLALVVLVDGNIPALIVICVLAVFFALYLGPLQYTVMSLFITILLAGLYGLLGVLNRHILELRLIETLAGAALGVVCAYLIFSTSSHPALTARIDAYFDTLDRLLNAVRRTLAGHAGTGELVASIRSMDAAQADLHTTVDGMSLSLAVGHRAETAHLLRLLDLNSHIATRLGQSTMAFSSGTGDASTSSGSGSGSGDDLAPRFDHALAHVLASSATARAALVDGHTSSVDPDETAVIDCFGRLPGDPLSPQYEVVRTLSRLNWILLRSVQVRAS</sequence>
<name>A0A2S0KBU9_9ACTN</name>
<feature type="domain" description="Integral membrane bound transporter" evidence="9">
    <location>
        <begin position="393"/>
        <end position="520"/>
    </location>
</feature>
<evidence type="ECO:0000256" key="2">
    <source>
        <dbReference type="ARBA" id="ARBA00022475"/>
    </source>
</evidence>
<feature type="transmembrane region" description="Helical" evidence="8">
    <location>
        <begin position="438"/>
        <end position="471"/>
    </location>
</feature>
<evidence type="ECO:0000256" key="7">
    <source>
        <dbReference type="SAM" id="MobiDB-lite"/>
    </source>
</evidence>
<organism evidence="10 11">
    <name type="scientific">Gordonia iterans</name>
    <dbReference type="NCBI Taxonomy" id="1004901"/>
    <lineage>
        <taxon>Bacteria</taxon>
        <taxon>Bacillati</taxon>
        <taxon>Actinomycetota</taxon>
        <taxon>Actinomycetes</taxon>
        <taxon>Mycobacteriales</taxon>
        <taxon>Gordoniaceae</taxon>
        <taxon>Gordonia</taxon>
    </lineage>
</organism>
<evidence type="ECO:0000259" key="9">
    <source>
        <dbReference type="Pfam" id="PF13515"/>
    </source>
</evidence>
<dbReference type="PANTHER" id="PTHR30509:SF9">
    <property type="entry name" value="MULTIDRUG RESISTANCE PROTEIN MDTO"/>
    <property type="match status" value="1"/>
</dbReference>
<keyword evidence="5 8" id="KW-0472">Membrane</keyword>
<comment type="subcellular location">
    <subcellularLocation>
        <location evidence="1">Cell membrane</location>
        <topology evidence="1">Multi-pass membrane protein</topology>
    </subcellularLocation>
</comment>
<feature type="transmembrane region" description="Helical" evidence="8">
    <location>
        <begin position="124"/>
        <end position="142"/>
    </location>
</feature>
<keyword evidence="4 8" id="KW-1133">Transmembrane helix</keyword>
<gene>
    <name evidence="10" type="ORF">C6V83_01345</name>
</gene>
<feature type="transmembrane region" description="Helical" evidence="8">
    <location>
        <begin position="76"/>
        <end position="95"/>
    </location>
</feature>
<evidence type="ECO:0000313" key="11">
    <source>
        <dbReference type="Proteomes" id="UP000239814"/>
    </source>
</evidence>
<feature type="transmembrane region" description="Helical" evidence="8">
    <location>
        <begin position="477"/>
        <end position="495"/>
    </location>
</feature>
<dbReference type="InterPro" id="IPR049453">
    <property type="entry name" value="Memb_transporter_dom"/>
</dbReference>
<proteinExistence type="inferred from homology"/>
<comment type="similarity">
    <text evidence="6">Belongs to the YccS/YhfK family.</text>
</comment>
<evidence type="ECO:0000256" key="1">
    <source>
        <dbReference type="ARBA" id="ARBA00004651"/>
    </source>
</evidence>
<evidence type="ECO:0000256" key="6">
    <source>
        <dbReference type="ARBA" id="ARBA00043993"/>
    </source>
</evidence>
<evidence type="ECO:0000313" key="10">
    <source>
        <dbReference type="EMBL" id="AVL99139.1"/>
    </source>
</evidence>
<evidence type="ECO:0000256" key="3">
    <source>
        <dbReference type="ARBA" id="ARBA00022692"/>
    </source>
</evidence>
<feature type="transmembrane region" description="Helical" evidence="8">
    <location>
        <begin position="379"/>
        <end position="400"/>
    </location>
</feature>
<feature type="transmembrane region" description="Helical" evidence="8">
    <location>
        <begin position="507"/>
        <end position="525"/>
    </location>
</feature>
<feature type="transmembrane region" description="Helical" evidence="8">
    <location>
        <begin position="406"/>
        <end position="426"/>
    </location>
</feature>
<feature type="compositionally biased region" description="Low complexity" evidence="7">
    <location>
        <begin position="622"/>
        <end position="633"/>
    </location>
</feature>
<evidence type="ECO:0000256" key="8">
    <source>
        <dbReference type="SAM" id="Phobius"/>
    </source>
</evidence>
<dbReference type="KEGG" id="git:C6V83_01345"/>
<dbReference type="AlphaFoldDB" id="A0A2S0KBU9"/>
<keyword evidence="2" id="KW-1003">Cell membrane</keyword>
<dbReference type="Pfam" id="PF13515">
    <property type="entry name" value="FUSC_2"/>
    <property type="match status" value="1"/>
</dbReference>
<dbReference type="GO" id="GO:0005886">
    <property type="term" value="C:plasma membrane"/>
    <property type="evidence" value="ECO:0007669"/>
    <property type="project" value="UniProtKB-SubCell"/>
</dbReference>
<dbReference type="PANTHER" id="PTHR30509">
    <property type="entry name" value="P-HYDROXYBENZOIC ACID EFFLUX PUMP SUBUNIT-RELATED"/>
    <property type="match status" value="1"/>
</dbReference>
<dbReference type="RefSeq" id="WP_105940876.1">
    <property type="nucleotide sequence ID" value="NZ_CP027433.1"/>
</dbReference>
<feature type="region of interest" description="Disordered" evidence="7">
    <location>
        <begin position="346"/>
        <end position="367"/>
    </location>
</feature>
<reference evidence="10 11" key="1">
    <citation type="submission" date="2018-03" db="EMBL/GenBank/DDBJ databases">
        <title>Characteristics and genome of n-alkane degrading marine bacteria Gordonia iterans isolated from crude oil contaminated in Tae-an, South Korea.</title>
        <authorList>
            <person name="Lee S.-S."/>
            <person name="Kim H."/>
        </authorList>
    </citation>
    <scope>NUCLEOTIDE SEQUENCE [LARGE SCALE GENOMIC DNA]</scope>
    <source>
        <strain evidence="10 11">Co17</strain>
    </source>
</reference>
<accession>A0A2S0KBU9</accession>
<keyword evidence="11" id="KW-1185">Reference proteome</keyword>